<name>A0A9N9CAN0_9GLOM</name>
<evidence type="ECO:0000313" key="2">
    <source>
        <dbReference type="Proteomes" id="UP000789831"/>
    </source>
</evidence>
<comment type="caution">
    <text evidence="1">The sequence shown here is derived from an EMBL/GenBank/DDBJ whole genome shotgun (WGS) entry which is preliminary data.</text>
</comment>
<dbReference type="AlphaFoldDB" id="A0A9N9CAN0"/>
<evidence type="ECO:0000313" key="1">
    <source>
        <dbReference type="EMBL" id="CAG8593406.1"/>
    </source>
</evidence>
<proteinExistence type="predicted"/>
<protein>
    <submittedName>
        <fullName evidence="1">13443_t:CDS:1</fullName>
    </submittedName>
</protein>
<gene>
    <name evidence="1" type="ORF">AGERDE_LOCUS8721</name>
</gene>
<dbReference type="EMBL" id="CAJVPL010001942">
    <property type="protein sequence ID" value="CAG8593406.1"/>
    <property type="molecule type" value="Genomic_DNA"/>
</dbReference>
<dbReference type="OrthoDB" id="2337369at2759"/>
<reference evidence="1" key="1">
    <citation type="submission" date="2021-06" db="EMBL/GenBank/DDBJ databases">
        <authorList>
            <person name="Kallberg Y."/>
            <person name="Tangrot J."/>
            <person name="Rosling A."/>
        </authorList>
    </citation>
    <scope>NUCLEOTIDE SEQUENCE</scope>
    <source>
        <strain evidence="1">MT106</strain>
    </source>
</reference>
<dbReference type="Proteomes" id="UP000789831">
    <property type="component" value="Unassembled WGS sequence"/>
</dbReference>
<feature type="non-terminal residue" evidence="1">
    <location>
        <position position="1"/>
    </location>
</feature>
<keyword evidence="2" id="KW-1185">Reference proteome</keyword>
<organism evidence="1 2">
    <name type="scientific">Ambispora gerdemannii</name>
    <dbReference type="NCBI Taxonomy" id="144530"/>
    <lineage>
        <taxon>Eukaryota</taxon>
        <taxon>Fungi</taxon>
        <taxon>Fungi incertae sedis</taxon>
        <taxon>Mucoromycota</taxon>
        <taxon>Glomeromycotina</taxon>
        <taxon>Glomeromycetes</taxon>
        <taxon>Archaeosporales</taxon>
        <taxon>Ambisporaceae</taxon>
        <taxon>Ambispora</taxon>
    </lineage>
</organism>
<accession>A0A9N9CAN0</accession>
<sequence>NAIMGTINLECLISPVHAFAGLPRDAVIQTITIPSGARDDDLETEIRNQLPPQFKNVPFIIRAFHPGPVRYRVVQPQTLISDYFNGGPPAGVIHILVES</sequence>